<reference evidence="1 2" key="1">
    <citation type="submission" date="2018-11" db="EMBL/GenBank/DDBJ databases">
        <authorList>
            <consortium name="Pathogen Informatics"/>
        </authorList>
    </citation>
    <scope>NUCLEOTIDE SEQUENCE [LARGE SCALE GENOMIC DNA]</scope>
    <source>
        <strain evidence="1 2">Zambia</strain>
    </source>
</reference>
<keyword evidence="2" id="KW-1185">Reference proteome</keyword>
<gene>
    <name evidence="1" type="ORF">SMRZ_LOCUS24782</name>
</gene>
<organism evidence="1 2">
    <name type="scientific">Schistosoma margrebowiei</name>
    <dbReference type="NCBI Taxonomy" id="48269"/>
    <lineage>
        <taxon>Eukaryota</taxon>
        <taxon>Metazoa</taxon>
        <taxon>Spiralia</taxon>
        <taxon>Lophotrochozoa</taxon>
        <taxon>Platyhelminthes</taxon>
        <taxon>Trematoda</taxon>
        <taxon>Digenea</taxon>
        <taxon>Strigeidida</taxon>
        <taxon>Schistosomatoidea</taxon>
        <taxon>Schistosomatidae</taxon>
        <taxon>Schistosoma</taxon>
    </lineage>
</organism>
<dbReference type="GO" id="GO:0008270">
    <property type="term" value="F:zinc ion binding"/>
    <property type="evidence" value="ECO:0007669"/>
    <property type="project" value="InterPro"/>
</dbReference>
<evidence type="ECO:0000313" key="1">
    <source>
        <dbReference type="EMBL" id="VDP52785.1"/>
    </source>
</evidence>
<dbReference type="AlphaFoldDB" id="A0A183N907"/>
<accession>A0A183N907</accession>
<dbReference type="InterPro" id="IPR001878">
    <property type="entry name" value="Znf_CCHC"/>
</dbReference>
<dbReference type="Proteomes" id="UP000277204">
    <property type="component" value="Unassembled WGS sequence"/>
</dbReference>
<evidence type="ECO:0000313" key="2">
    <source>
        <dbReference type="Proteomes" id="UP000277204"/>
    </source>
</evidence>
<dbReference type="EMBL" id="UZAI01020682">
    <property type="protein sequence ID" value="VDP52785.1"/>
    <property type="molecule type" value="Genomic_DNA"/>
</dbReference>
<name>A0A183N907_9TREM</name>
<dbReference type="GO" id="GO:0003676">
    <property type="term" value="F:nucleic acid binding"/>
    <property type="evidence" value="ECO:0007669"/>
    <property type="project" value="InterPro"/>
</dbReference>
<sequence>MLELCINYEAVKELDIQSMKIPNTWLSRHDEIKSQCQSNFRSFNSDSHSHDNMKGVSTRNYKANHKGQINLGKCLSCRNFHLRNSCAFRNAKCFKCDKIGHIQSICKSTVHFASSSTKSCNLYLNNLAVSNDYLSLSTISKDNSHIQKRLYALFSSFHNFIVETCTIESIISLKNLKSSDPNVVVRPIEVTILEITGRRLPTRGCCSGK</sequence>
<dbReference type="PROSITE" id="PS50158">
    <property type="entry name" value="ZF_CCHC"/>
    <property type="match status" value="1"/>
</dbReference>
<dbReference type="Pfam" id="PF00098">
    <property type="entry name" value="zf-CCHC"/>
    <property type="match status" value="1"/>
</dbReference>
<proteinExistence type="predicted"/>
<dbReference type="STRING" id="48269.A0A183N907"/>
<protein>
    <submittedName>
        <fullName evidence="1">Uncharacterized protein</fullName>
    </submittedName>
</protein>